<comment type="caution">
    <text evidence="1">The sequence shown here is derived from an EMBL/GenBank/DDBJ whole genome shotgun (WGS) entry which is preliminary data.</text>
</comment>
<dbReference type="PANTHER" id="PTHR47723">
    <property type="entry name" value="OS05G0353850 PROTEIN"/>
    <property type="match status" value="1"/>
</dbReference>
<evidence type="ECO:0000313" key="1">
    <source>
        <dbReference type="EMBL" id="KAK9005858.1"/>
    </source>
</evidence>
<protein>
    <recommendedName>
        <fullName evidence="3">RNase H type-1 domain-containing protein</fullName>
    </recommendedName>
</protein>
<keyword evidence="2" id="KW-1185">Reference proteome</keyword>
<dbReference type="PANTHER" id="PTHR47723:SF19">
    <property type="entry name" value="POLYNUCLEOTIDYL TRANSFERASE, RIBONUCLEASE H-LIKE SUPERFAMILY PROTEIN"/>
    <property type="match status" value="1"/>
</dbReference>
<dbReference type="InterPro" id="IPR053151">
    <property type="entry name" value="RNase_H-like"/>
</dbReference>
<dbReference type="EMBL" id="JBBPBN010000030">
    <property type="protein sequence ID" value="KAK9005858.1"/>
    <property type="molecule type" value="Genomic_DNA"/>
</dbReference>
<gene>
    <name evidence="1" type="ORF">V6N11_043278</name>
</gene>
<organism evidence="1 2">
    <name type="scientific">Hibiscus sabdariffa</name>
    <name type="common">roselle</name>
    <dbReference type="NCBI Taxonomy" id="183260"/>
    <lineage>
        <taxon>Eukaryota</taxon>
        <taxon>Viridiplantae</taxon>
        <taxon>Streptophyta</taxon>
        <taxon>Embryophyta</taxon>
        <taxon>Tracheophyta</taxon>
        <taxon>Spermatophyta</taxon>
        <taxon>Magnoliopsida</taxon>
        <taxon>eudicotyledons</taxon>
        <taxon>Gunneridae</taxon>
        <taxon>Pentapetalae</taxon>
        <taxon>rosids</taxon>
        <taxon>malvids</taxon>
        <taxon>Malvales</taxon>
        <taxon>Malvaceae</taxon>
        <taxon>Malvoideae</taxon>
        <taxon>Hibiscus</taxon>
    </lineage>
</organism>
<accession>A0ABR2QZ21</accession>
<evidence type="ECO:0000313" key="2">
    <source>
        <dbReference type="Proteomes" id="UP001396334"/>
    </source>
</evidence>
<name>A0ABR2QZ21_9ROSI</name>
<evidence type="ECO:0008006" key="3">
    <source>
        <dbReference type="Google" id="ProtNLM"/>
    </source>
</evidence>
<reference evidence="1 2" key="1">
    <citation type="journal article" date="2024" name="G3 (Bethesda)">
        <title>Genome assembly of Hibiscus sabdariffa L. provides insights into metabolisms of medicinal natural products.</title>
        <authorList>
            <person name="Kim T."/>
        </authorList>
    </citation>
    <scope>NUCLEOTIDE SEQUENCE [LARGE SCALE GENOMIC DNA]</scope>
    <source>
        <strain evidence="1">TK-2024</strain>
        <tissue evidence="1">Old leaves</tissue>
    </source>
</reference>
<proteinExistence type="predicted"/>
<dbReference type="Proteomes" id="UP001396334">
    <property type="component" value="Unassembled WGS sequence"/>
</dbReference>
<sequence>MLYIWYGVYLGQLSLPQYYGNYGRTETMWSFNLSESSFNAILHRSITWARYYDKCRPSTSTVQFPTADALHWKASEKGWICLNTDRAISPPSDIGSIGCVFRDNEGSWILGFNKSISIAQPLQAEL</sequence>